<evidence type="ECO:0000256" key="3">
    <source>
        <dbReference type="ARBA" id="ARBA00022679"/>
    </source>
</evidence>
<feature type="non-terminal residue" evidence="10">
    <location>
        <position position="1"/>
    </location>
</feature>
<dbReference type="GO" id="GO:0160104">
    <property type="term" value="F:tRNA (guanine(26)-N2)-dimethyltransferase activity"/>
    <property type="evidence" value="ECO:0007669"/>
    <property type="project" value="UniProtKB-EC"/>
</dbReference>
<dbReference type="SUPFAM" id="SSF53335">
    <property type="entry name" value="S-adenosyl-L-methionine-dependent methyltransferases"/>
    <property type="match status" value="1"/>
</dbReference>
<evidence type="ECO:0000256" key="2">
    <source>
        <dbReference type="ARBA" id="ARBA00022603"/>
    </source>
</evidence>
<keyword evidence="5 9" id="KW-0819">tRNA processing</keyword>
<evidence type="ECO:0000256" key="7">
    <source>
        <dbReference type="ARBA" id="ARBA00039099"/>
    </source>
</evidence>
<dbReference type="Gene3D" id="3.40.50.150">
    <property type="entry name" value="Vaccinia Virus protein VP39"/>
    <property type="match status" value="1"/>
</dbReference>
<evidence type="ECO:0000256" key="6">
    <source>
        <dbReference type="ARBA" id="ARBA00022884"/>
    </source>
</evidence>
<evidence type="ECO:0000256" key="8">
    <source>
        <dbReference type="ARBA" id="ARBA00051897"/>
    </source>
</evidence>
<dbReference type="EMBL" id="UXSR01000011">
    <property type="protein sequence ID" value="VDD74133.1"/>
    <property type="molecule type" value="Genomic_DNA"/>
</dbReference>
<dbReference type="PANTHER" id="PTHR10631:SF3">
    <property type="entry name" value="TRNA (GUANINE(26)-N(2))-DIMETHYLTRANSFERASE"/>
    <property type="match status" value="1"/>
</dbReference>
<evidence type="ECO:0000256" key="4">
    <source>
        <dbReference type="ARBA" id="ARBA00022691"/>
    </source>
</evidence>
<evidence type="ECO:0000256" key="5">
    <source>
        <dbReference type="ARBA" id="ARBA00022694"/>
    </source>
</evidence>
<keyword evidence="4 9" id="KW-0949">S-adenosyl-L-methionine</keyword>
<keyword evidence="6 9" id="KW-0694">RNA-binding</keyword>
<sequence length="167" mass="17975">IQQAASRHDKIIEPLLSLSIDFYARVFVRVRTSASGVKRVASRMALVYSCTGCQSFYLQRLGAVSERDAAAAAGKTFTPARGPPVEGRACPQCGSAFAIAGPLWADEIHDHDFVRGVLQSLKDLPDKRDSSCAHNNMVDYSAVSATARARRDVDAENSLSDTGDITS</sequence>
<evidence type="ECO:0000313" key="10">
    <source>
        <dbReference type="EMBL" id="VDD74133.1"/>
    </source>
</evidence>
<dbReference type="InterPro" id="IPR002905">
    <property type="entry name" value="Trm1"/>
</dbReference>
<reference evidence="10 11" key="1">
    <citation type="submission" date="2018-10" db="EMBL/GenBank/DDBJ databases">
        <authorList>
            <consortium name="Pathogen Informatics"/>
        </authorList>
    </citation>
    <scope>NUCLEOTIDE SEQUENCE [LARGE SCALE GENOMIC DNA]</scope>
</reference>
<dbReference type="AlphaFoldDB" id="A0A0R3U1A9"/>
<dbReference type="OrthoDB" id="6349953at2759"/>
<dbReference type="EC" id="2.1.1.216" evidence="7"/>
<protein>
    <recommendedName>
        <fullName evidence="7">tRNA (guanine(26)-N(2))-dimethyltransferase</fullName>
        <ecNumber evidence="7">2.1.1.216</ecNumber>
    </recommendedName>
</protein>
<dbReference type="Pfam" id="PF02005">
    <property type="entry name" value="TRM"/>
    <property type="match status" value="1"/>
</dbReference>
<comment type="catalytic activity">
    <reaction evidence="8">
        <text>guanosine(26) in tRNA + 2 S-adenosyl-L-methionine = N(2)-dimethylguanosine(26) in tRNA + 2 S-adenosyl-L-homocysteine + 2 H(+)</text>
        <dbReference type="Rhea" id="RHEA:43140"/>
        <dbReference type="Rhea" id="RHEA-COMP:10359"/>
        <dbReference type="Rhea" id="RHEA-COMP:10360"/>
        <dbReference type="ChEBI" id="CHEBI:15378"/>
        <dbReference type="ChEBI" id="CHEBI:57856"/>
        <dbReference type="ChEBI" id="CHEBI:59789"/>
        <dbReference type="ChEBI" id="CHEBI:74269"/>
        <dbReference type="ChEBI" id="CHEBI:74513"/>
        <dbReference type="EC" id="2.1.1.216"/>
    </reaction>
</comment>
<name>A0A0R3U1A9_MESCO</name>
<dbReference type="Proteomes" id="UP000267029">
    <property type="component" value="Unassembled WGS sequence"/>
</dbReference>
<evidence type="ECO:0000256" key="9">
    <source>
        <dbReference type="PROSITE-ProRule" id="PRU00958"/>
    </source>
</evidence>
<keyword evidence="2 9" id="KW-0489">Methyltransferase</keyword>
<dbReference type="GO" id="GO:0005634">
    <property type="term" value="C:nucleus"/>
    <property type="evidence" value="ECO:0007669"/>
    <property type="project" value="TreeGrafter"/>
</dbReference>
<dbReference type="GO" id="GO:0002940">
    <property type="term" value="P:tRNA N2-guanine methylation"/>
    <property type="evidence" value="ECO:0007669"/>
    <property type="project" value="TreeGrafter"/>
</dbReference>
<dbReference type="GO" id="GO:0000049">
    <property type="term" value="F:tRNA binding"/>
    <property type="evidence" value="ECO:0007669"/>
    <property type="project" value="UniProtKB-UniRule"/>
</dbReference>
<dbReference type="PROSITE" id="PS51626">
    <property type="entry name" value="SAM_MT_TRM1"/>
    <property type="match status" value="1"/>
</dbReference>
<gene>
    <name evidence="10" type="ORF">MCOS_LOCUS136</name>
</gene>
<dbReference type="STRING" id="53468.A0A0R3U1A9"/>
<keyword evidence="3 9" id="KW-0808">Transferase</keyword>
<dbReference type="PANTHER" id="PTHR10631">
    <property type="entry name" value="N 2 ,N 2 -DIMETHYLGUANOSINE TRNA METHYLTRANSFERASE"/>
    <property type="match status" value="1"/>
</dbReference>
<evidence type="ECO:0000313" key="11">
    <source>
        <dbReference type="Proteomes" id="UP000267029"/>
    </source>
</evidence>
<accession>A0A0R3U1A9</accession>
<organism evidence="10 11">
    <name type="scientific">Mesocestoides corti</name>
    <name type="common">Flatworm</name>
    <dbReference type="NCBI Taxonomy" id="53468"/>
    <lineage>
        <taxon>Eukaryota</taxon>
        <taxon>Metazoa</taxon>
        <taxon>Spiralia</taxon>
        <taxon>Lophotrochozoa</taxon>
        <taxon>Platyhelminthes</taxon>
        <taxon>Cestoda</taxon>
        <taxon>Eucestoda</taxon>
        <taxon>Cyclophyllidea</taxon>
        <taxon>Mesocestoididae</taxon>
        <taxon>Mesocestoides</taxon>
    </lineage>
</organism>
<keyword evidence="11" id="KW-1185">Reference proteome</keyword>
<dbReference type="InterPro" id="IPR029063">
    <property type="entry name" value="SAM-dependent_MTases_sf"/>
</dbReference>
<evidence type="ECO:0000256" key="1">
    <source>
        <dbReference type="ARBA" id="ARBA00022555"/>
    </source>
</evidence>
<comment type="similarity">
    <text evidence="9">Belongs to the class I-like SAM-binding methyltransferase superfamily. Trm1 family.</text>
</comment>
<proteinExistence type="inferred from homology"/>
<keyword evidence="1 9" id="KW-0820">tRNA-binding</keyword>